<feature type="domain" description="Acylphosphatase-like" evidence="11">
    <location>
        <begin position="175"/>
        <end position="262"/>
    </location>
</feature>
<keyword evidence="10" id="KW-1133">Transmembrane helix</keyword>
<dbReference type="Gene3D" id="3.30.1370.100">
    <property type="entry name" value="MutL, C-terminal domain, regulatory subdomain"/>
    <property type="match status" value="1"/>
</dbReference>
<dbReference type="FunFam" id="3.30.70.100:FF:000011">
    <property type="entry name" value="Acylphosphatase"/>
    <property type="match status" value="1"/>
</dbReference>
<dbReference type="InterPro" id="IPR042121">
    <property type="entry name" value="MutL_C_regsub"/>
</dbReference>
<dbReference type="Gene3D" id="3.30.230.10">
    <property type="match status" value="1"/>
</dbReference>
<evidence type="ECO:0000256" key="9">
    <source>
        <dbReference type="SAM" id="MobiDB-lite"/>
    </source>
</evidence>
<evidence type="ECO:0000256" key="4">
    <source>
        <dbReference type="ARBA" id="ARBA00022763"/>
    </source>
</evidence>
<keyword evidence="5 7" id="KW-0378">Hydrolase</keyword>
<dbReference type="Gene3D" id="3.30.70.100">
    <property type="match status" value="1"/>
</dbReference>
<proteinExistence type="inferred from homology"/>
<dbReference type="PROSITE" id="PS00151">
    <property type="entry name" value="ACYLPHOSPHATASE_2"/>
    <property type="match status" value="1"/>
</dbReference>
<protein>
    <recommendedName>
        <fullName evidence="3 7">acylphosphatase</fullName>
        <ecNumber evidence="3 7">3.6.1.7</ecNumber>
    </recommendedName>
</protein>
<organism evidence="12 13">
    <name type="scientific">Lynx pardinus</name>
    <name type="common">Iberian lynx</name>
    <name type="synonym">Felis pardina</name>
    <dbReference type="NCBI Taxonomy" id="191816"/>
    <lineage>
        <taxon>Eukaryota</taxon>
        <taxon>Metazoa</taxon>
        <taxon>Chordata</taxon>
        <taxon>Craniata</taxon>
        <taxon>Vertebrata</taxon>
        <taxon>Euteleostomi</taxon>
        <taxon>Mammalia</taxon>
        <taxon>Eutheria</taxon>
        <taxon>Laurasiatheria</taxon>
        <taxon>Carnivora</taxon>
        <taxon>Feliformia</taxon>
        <taxon>Felidae</taxon>
        <taxon>Felinae</taxon>
        <taxon>Lynx</taxon>
    </lineage>
</organism>
<dbReference type="GO" id="GO:0005524">
    <property type="term" value="F:ATP binding"/>
    <property type="evidence" value="ECO:0007669"/>
    <property type="project" value="InterPro"/>
</dbReference>
<dbReference type="Pfam" id="PF00708">
    <property type="entry name" value="Acylphosphatase"/>
    <property type="match status" value="1"/>
</dbReference>
<comment type="similarity">
    <text evidence="1 8">Belongs to the acylphosphatase family.</text>
</comment>
<keyword evidence="10" id="KW-0472">Membrane</keyword>
<dbReference type="InterPro" id="IPR038973">
    <property type="entry name" value="MutL/Mlh/Pms-like"/>
</dbReference>
<keyword evidence="10" id="KW-0812">Transmembrane</keyword>
<keyword evidence="4" id="KW-0227">DNA damage</keyword>
<dbReference type="InterPro" id="IPR037198">
    <property type="entry name" value="MutL_C_sf"/>
</dbReference>
<comment type="similarity">
    <text evidence="2">Belongs to the DNA mismatch repair MutL/HexB family.</text>
</comment>
<dbReference type="EC" id="3.6.1.7" evidence="3 7"/>
<dbReference type="GO" id="GO:0030983">
    <property type="term" value="F:mismatched DNA binding"/>
    <property type="evidence" value="ECO:0007669"/>
    <property type="project" value="InterPro"/>
</dbReference>
<dbReference type="GO" id="GO:0016887">
    <property type="term" value="F:ATP hydrolysis activity"/>
    <property type="evidence" value="ECO:0007669"/>
    <property type="project" value="InterPro"/>
</dbReference>
<dbReference type="Pfam" id="PF08676">
    <property type="entry name" value="MutL_C"/>
    <property type="match status" value="1"/>
</dbReference>
<accession>A0A485MJH5</accession>
<evidence type="ECO:0000256" key="10">
    <source>
        <dbReference type="SAM" id="Phobius"/>
    </source>
</evidence>
<dbReference type="FunFam" id="3.30.565.10:FF:000031">
    <property type="entry name" value="DNA mismatch repair protein Mlh3"/>
    <property type="match status" value="1"/>
</dbReference>
<dbReference type="Gene3D" id="3.30.1540.20">
    <property type="entry name" value="MutL, C-terminal domain, dimerisation subdomain"/>
    <property type="match status" value="1"/>
</dbReference>
<evidence type="ECO:0000256" key="3">
    <source>
        <dbReference type="ARBA" id="ARBA00012150"/>
    </source>
</evidence>
<dbReference type="CDD" id="cd16926">
    <property type="entry name" value="HATPase_MutL-MLH-PMS-like"/>
    <property type="match status" value="1"/>
</dbReference>
<evidence type="ECO:0000313" key="13">
    <source>
        <dbReference type="Proteomes" id="UP000386466"/>
    </source>
</evidence>
<dbReference type="GO" id="GO:0003998">
    <property type="term" value="F:acylphosphatase activity"/>
    <property type="evidence" value="ECO:0007669"/>
    <property type="project" value="UniProtKB-EC"/>
</dbReference>
<comment type="catalytic activity">
    <reaction evidence="6 7">
        <text>an acyl phosphate + H2O = a carboxylate + phosphate + H(+)</text>
        <dbReference type="Rhea" id="RHEA:14965"/>
        <dbReference type="ChEBI" id="CHEBI:15377"/>
        <dbReference type="ChEBI" id="CHEBI:15378"/>
        <dbReference type="ChEBI" id="CHEBI:29067"/>
        <dbReference type="ChEBI" id="CHEBI:43474"/>
        <dbReference type="ChEBI" id="CHEBI:59918"/>
        <dbReference type="EC" id="3.6.1.7"/>
    </reaction>
</comment>
<dbReference type="PROSITE" id="PS00058">
    <property type="entry name" value="DNA_MISMATCH_REPAIR_1"/>
    <property type="match status" value="1"/>
</dbReference>
<dbReference type="CDD" id="cd03486">
    <property type="entry name" value="MutL_Trans_MLH3"/>
    <property type="match status" value="1"/>
</dbReference>
<dbReference type="InterPro" id="IPR017968">
    <property type="entry name" value="Acylphosphatase_CS"/>
</dbReference>
<dbReference type="SUPFAM" id="SSF54975">
    <property type="entry name" value="Acylphosphatase/BLUF domain-like"/>
    <property type="match status" value="1"/>
</dbReference>
<evidence type="ECO:0000256" key="2">
    <source>
        <dbReference type="ARBA" id="ARBA00006082"/>
    </source>
</evidence>
<dbReference type="InterPro" id="IPR042120">
    <property type="entry name" value="MutL_C_dimsub"/>
</dbReference>
<feature type="active site" evidence="7">
    <location>
        <position position="208"/>
    </location>
</feature>
<dbReference type="SUPFAM" id="SSF55874">
    <property type="entry name" value="ATPase domain of HSP90 chaperone/DNA topoisomerase II/histidine kinase"/>
    <property type="match status" value="1"/>
</dbReference>
<feature type="region of interest" description="Disordered" evidence="9">
    <location>
        <begin position="1"/>
        <end position="74"/>
    </location>
</feature>
<dbReference type="InterPro" id="IPR036046">
    <property type="entry name" value="Acylphosphatase-like_dom_sf"/>
</dbReference>
<dbReference type="InterPro" id="IPR020456">
    <property type="entry name" value="Acylphosphatase"/>
</dbReference>
<feature type="transmembrane region" description="Helical" evidence="10">
    <location>
        <begin position="141"/>
        <end position="160"/>
    </location>
</feature>
<evidence type="ECO:0000256" key="8">
    <source>
        <dbReference type="RuleBase" id="RU004168"/>
    </source>
</evidence>
<evidence type="ECO:0000256" key="7">
    <source>
        <dbReference type="PROSITE-ProRule" id="PRU00520"/>
    </source>
</evidence>
<dbReference type="PROSITE" id="PS51160">
    <property type="entry name" value="ACYLPHOSPHATASE_3"/>
    <property type="match status" value="1"/>
</dbReference>
<dbReference type="InterPro" id="IPR013507">
    <property type="entry name" value="DNA_mismatch_S5_2-like"/>
</dbReference>
<dbReference type="GO" id="GO:0140664">
    <property type="term" value="F:ATP-dependent DNA damage sensor activity"/>
    <property type="evidence" value="ECO:0007669"/>
    <property type="project" value="InterPro"/>
</dbReference>
<dbReference type="SUPFAM" id="SSF54211">
    <property type="entry name" value="Ribosomal protein S5 domain 2-like"/>
    <property type="match status" value="1"/>
</dbReference>
<dbReference type="InterPro" id="IPR036890">
    <property type="entry name" value="HATPase_C_sf"/>
</dbReference>
<evidence type="ECO:0000256" key="6">
    <source>
        <dbReference type="ARBA" id="ARBA00047645"/>
    </source>
</evidence>
<name>A0A485MJH5_LYNPA</name>
<dbReference type="PROSITE" id="PS00150">
    <property type="entry name" value="ACYLPHOSPHATASE_1"/>
    <property type="match status" value="1"/>
</dbReference>
<dbReference type="SMART" id="SM00853">
    <property type="entry name" value="MutL_C"/>
    <property type="match status" value="1"/>
</dbReference>
<evidence type="ECO:0000259" key="11">
    <source>
        <dbReference type="PROSITE" id="PS51160"/>
    </source>
</evidence>
<dbReference type="SUPFAM" id="SSF118116">
    <property type="entry name" value="DNA mismatch repair protein MutL"/>
    <property type="match status" value="1"/>
</dbReference>
<evidence type="ECO:0000256" key="5">
    <source>
        <dbReference type="ARBA" id="ARBA00022801"/>
    </source>
</evidence>
<dbReference type="GO" id="GO:0032300">
    <property type="term" value="C:mismatch repair complex"/>
    <property type="evidence" value="ECO:0007669"/>
    <property type="project" value="InterPro"/>
</dbReference>
<keyword evidence="13" id="KW-1185">Reference proteome</keyword>
<feature type="region of interest" description="Disordered" evidence="9">
    <location>
        <begin position="1142"/>
        <end position="1167"/>
    </location>
</feature>
<sequence length="1733" mass="193999">MPKSRSVLRVTGDRSCSGEAPGLSFPDQTPTSTDRRAGALRRPLLFPLPGDGSACAPRPFSSRERSPASARRRSPHALCPALPLGNGRGAGEALLGLHQRTCIFLRTMLPDPGVCPSLAKDRAPRCALESFCRRIPVSAHLAGVGLLIAFLSTLGCFVRAPGMSMNMAEGDTLISVDYEIFGKVQGVFFRKYTQAEGKKLGLVGWVQNTDQGTVQGQLQGPISEVRHMQEWLETRGSPKSHIDRANFRNEKVIVKQLFPVREGSQCLAFLTSFLPAMIKCLSVEVQARLRSGLAICSLGQCVEELALNSIDAEAKCVAVRVNMETFQVQVIDNGFGVGRDDIDKVGNRYFTSKCNSLQDLENPRFYGFRGEALASIADMASAVEISSKKNKTMKTFVKLFQNGKALKACEADLTRPSAGTTVTVYNLFYQLPVRRKCMDPRLEFEKVRQRIEALSLMHPSISFSLRNDVSGSMVLQLPKTKDICSRFCQIYGLGKSQKLREIKFKYKEFELSGYISSEAHYNKNMQFLFVNKRLVLRTKLHKFIDFLLRKESIICKPKNGSATRQMNSSPRHRSNPELHGIYVINVQCQFCEYDVCLEPAKTLIEFQNWDTVLVCIQEGVKMFLKKEKLFVELSGEDIKEFSEDNDFSLFSATLQKHVSSDEKGDQVSFQEACNSILDSYEMFNFQSKAVKRKATVENRRNTQNSRDSEATRKNTNDSFLCICESDGPGHGKVTESSLQNKDSSCSESRILQQQTAEASEWGENGKHKKLCLERNSSESPCGTSSEMFVNPFQTSYCFEKNREDLEIQKASAIVNGMAASILKNNGVQNQLERFKDATKMGSQPLPFETTLLRVHGAQREEEKEKQPSNCGRVNIFSYGQVKLCSTGFITHVVQNEQTKSTEREHLLKNCIQPGPVSARETFVNRACHSVETPNIEDPTSTLSKDFAQLSDKKLRRTNTSYGLENKPIATCENIAVSQEGTKESHTDCLLLDTSSSSPWCRYVSNGSKKIDKLIGFSKPVARKKLSLRSQLGSLEKFKRQYGKVKSALNTEVEENNNSEISTNLGPQVESDIPWKEKNHLDNSGICKITAMKHNDSNNSCLPVSHIFYSKKFPFSSEEDCLEQQTPCLRESPVTLKELSDFNRKPLDAKQSPKSLASKLSRMKGSERETQALEMMSHFNELPQSDSSRKDHDLCSGLILDSCKLFKNEYKKTDSGIIPELDSVTQDNPFNKDSKTYSNTTGNSVIPETPLVLPRSHSKVISEDMDVLIASDPQTGSPDSPSKMLMSHIEDGTADRKGTRFQSEESIARTCSENEESNTCSLDWQQHFDVALGRMVYINKITGLSTFIAPTEDVQTACTKDLTTVAVDVLLENGSQYKCHPFRSDLVLPFLPRAREERTVMRQNNRDAVDDTVGRESLQSLFSEWENPVFARYPEVAVDVSSGQAKSLAVKIHNVLYPYRFTKEMIHSMQVLQQVDNKFIACLMSTKTEENGEAGGNLLVLVDQHAAHERVRLEQLIVDSYEKQQPQGSGRKKLLSSIVSPPLEITVTEEQSRLLRCYHKNLEDLGLEIIFPDNSDSLVLVGKVPLCFVQREANELRRGRSPVTKSIVEEFIREQVELLQTTGGIQGTLPLTVQKVLASQACHGAIKFNDGLSPEESYRLIEALSWCQLPFQCAHGRPSMLPLADIDHLEQEKQIKPNLAKLRKMAQAWHLFGKAERCETGQSQRASMPPCEPP</sequence>
<evidence type="ECO:0000313" key="12">
    <source>
        <dbReference type="EMBL" id="VFV21055.1"/>
    </source>
</evidence>
<dbReference type="InterPro" id="IPR002099">
    <property type="entry name" value="MutL/Mlh/PMS"/>
</dbReference>
<reference evidence="12 13" key="1">
    <citation type="submission" date="2019-01" db="EMBL/GenBank/DDBJ databases">
        <authorList>
            <person name="Alioto T."/>
            <person name="Alioto T."/>
        </authorList>
    </citation>
    <scope>NUCLEOTIDE SEQUENCE [LARGE SCALE GENOMIC DNA]</scope>
</reference>
<dbReference type="InterPro" id="IPR020568">
    <property type="entry name" value="Ribosomal_Su5_D2-typ_SF"/>
</dbReference>
<dbReference type="InterPro" id="IPR014721">
    <property type="entry name" value="Ribsml_uS5_D2-typ_fold_subgr"/>
</dbReference>
<dbReference type="FunFam" id="3.30.230.10:FF:000028">
    <property type="entry name" value="DNA mismatch repair protein Mlh3"/>
    <property type="match status" value="1"/>
</dbReference>
<dbReference type="Proteomes" id="UP000386466">
    <property type="component" value="Unassembled WGS sequence"/>
</dbReference>
<dbReference type="InterPro" id="IPR001792">
    <property type="entry name" value="Acylphosphatase-like_dom"/>
</dbReference>
<evidence type="ECO:0000256" key="1">
    <source>
        <dbReference type="ARBA" id="ARBA00005614"/>
    </source>
</evidence>
<dbReference type="EMBL" id="CAAGRJ010003341">
    <property type="protein sequence ID" value="VFV21055.1"/>
    <property type="molecule type" value="Genomic_DNA"/>
</dbReference>
<dbReference type="Gene3D" id="3.30.565.10">
    <property type="entry name" value="Histidine kinase-like ATPase, C-terminal domain"/>
    <property type="match status" value="1"/>
</dbReference>
<feature type="active site" evidence="7">
    <location>
        <position position="190"/>
    </location>
</feature>
<dbReference type="SMART" id="SM01340">
    <property type="entry name" value="DNA_mis_repair"/>
    <property type="match status" value="1"/>
</dbReference>
<gene>
    <name evidence="12" type="ORF">LYPA_23C021137</name>
</gene>
<dbReference type="FunFam" id="3.30.1540.20:FF:000005">
    <property type="entry name" value="MutL homolog 3"/>
    <property type="match status" value="1"/>
</dbReference>
<dbReference type="InterPro" id="IPR014762">
    <property type="entry name" value="DNA_mismatch_repair_CS"/>
</dbReference>
<dbReference type="InterPro" id="IPR014790">
    <property type="entry name" value="MutL_C"/>
</dbReference>
<dbReference type="GO" id="GO:0006298">
    <property type="term" value="P:mismatch repair"/>
    <property type="evidence" value="ECO:0007669"/>
    <property type="project" value="InterPro"/>
</dbReference>
<dbReference type="Pfam" id="PF13589">
    <property type="entry name" value="HATPase_c_3"/>
    <property type="match status" value="1"/>
</dbReference>
<dbReference type="PRINTS" id="PR00112">
    <property type="entry name" value="ACYLPHPHTASE"/>
</dbReference>
<dbReference type="PANTHER" id="PTHR10073:SF47">
    <property type="entry name" value="DNA MISMATCH REPAIR PROTEIN MLH3"/>
    <property type="match status" value="1"/>
</dbReference>
<dbReference type="NCBIfam" id="TIGR00585">
    <property type="entry name" value="mutl"/>
    <property type="match status" value="1"/>
</dbReference>
<dbReference type="PANTHER" id="PTHR10073">
    <property type="entry name" value="DNA MISMATCH REPAIR PROTEIN MLH, PMS, MUTL"/>
    <property type="match status" value="1"/>
</dbReference>
<dbReference type="FunFam" id="3.30.1370.100:FF:000003">
    <property type="entry name" value="DNA mismatch repair protein Mlh3"/>
    <property type="match status" value="1"/>
</dbReference>